<evidence type="ECO:0000256" key="2">
    <source>
        <dbReference type="ARBA" id="ARBA00009975"/>
    </source>
</evidence>
<comment type="function">
    <text evidence="7">Catalyzes the oxidation of glucose 6-phosphate to 6-phosphogluconolactone.</text>
</comment>
<keyword evidence="11" id="KW-1185">Reference proteome</keyword>
<keyword evidence="3 7" id="KW-0313">Glucose metabolism</keyword>
<comment type="pathway">
    <text evidence="1 7">Carbohydrate degradation; pentose phosphate pathway; D-ribulose 5-phosphate from D-glucose 6-phosphate (oxidative stage): step 1/3.</text>
</comment>
<dbReference type="InterPro" id="IPR022674">
    <property type="entry name" value="G6P_DH_NAD-bd"/>
</dbReference>
<feature type="binding site" evidence="7">
    <location>
        <position position="347"/>
    </location>
    <ligand>
        <name>substrate</name>
    </ligand>
</feature>
<comment type="catalytic activity">
    <reaction evidence="7">
        <text>D-glucose 6-phosphate + NADP(+) = 6-phospho-D-glucono-1,5-lactone + NADPH + H(+)</text>
        <dbReference type="Rhea" id="RHEA:15841"/>
        <dbReference type="ChEBI" id="CHEBI:15378"/>
        <dbReference type="ChEBI" id="CHEBI:57783"/>
        <dbReference type="ChEBI" id="CHEBI:57955"/>
        <dbReference type="ChEBI" id="CHEBI:58349"/>
        <dbReference type="ChEBI" id="CHEBI:61548"/>
        <dbReference type="EC" id="1.1.1.49"/>
    </reaction>
</comment>
<dbReference type="UniPathway" id="UPA00115">
    <property type="reaction ID" value="UER00408"/>
</dbReference>
<sequence length="490" mass="56360">MTQKMPKAIFVIFGATGDLANRKLYPSLYRLYRNKKLSEQFAVVGVARRPLTNDDFRNNIKKSIEEFKNDAIDHDEFASHFYYNPFDAQNLPEYKKLDDFINQLDQKHQTEGNRIFYMAMAPNFFGPIAANLKSEGLTNNPGFTRLIIEKPFGHNQATAEQLNEQIGQAFAEDQIYRIDHYLGKQMVQNIEIVRFANALFEPLWNNQYISNVQITSSEVLGVEERGKYYDANGALRDMVQNHMLQMVSLVAMEPPAKLNPDEVRYEKTKVLRSLRQMEPADVNKYFVRGQYDAGEIDGKPVDAYRDSSGVESNSNTETFVAAKLMIDNFRWAGVPFYIRTGKRMKKKSTEIVIQFKDLPINLYKEKGDTIDPNLLVIRIQPDEGITLHLNAKKTDYDTVSTPITMHYNKKDEGTEDLEAYEVLLNDCLNGDSTSFVHSDEVSLSWKFIDRITDVWEKEPADFPNYASGTNGPRAADELLEKDGFHWWNVQ</sequence>
<dbReference type="EMBL" id="AP012050">
    <property type="protein sequence ID" value="BAM46725.1"/>
    <property type="molecule type" value="Genomic_DNA"/>
</dbReference>
<dbReference type="Gene3D" id="3.30.360.10">
    <property type="entry name" value="Dihydrodipicolinate Reductase, domain 2"/>
    <property type="match status" value="1"/>
</dbReference>
<feature type="binding site" evidence="7">
    <location>
        <position position="218"/>
    </location>
    <ligand>
        <name>substrate</name>
    </ligand>
</feature>
<dbReference type="Gene3D" id="3.40.50.720">
    <property type="entry name" value="NAD(P)-binding Rossmann-like Domain"/>
    <property type="match status" value="1"/>
</dbReference>
<dbReference type="NCBIfam" id="NF009492">
    <property type="entry name" value="PRK12853.1-3"/>
    <property type="match status" value="1"/>
</dbReference>
<evidence type="ECO:0000259" key="9">
    <source>
        <dbReference type="Pfam" id="PF02781"/>
    </source>
</evidence>
<dbReference type="RefSeq" id="WP_015009330.1">
    <property type="nucleotide sequence ID" value="NC_018704.1"/>
</dbReference>
<dbReference type="STRING" id="698758.AXY_05930"/>
<dbReference type="GO" id="GO:0005829">
    <property type="term" value="C:cytosol"/>
    <property type="evidence" value="ECO:0007669"/>
    <property type="project" value="TreeGrafter"/>
</dbReference>
<dbReference type="EC" id="1.1.1.49" evidence="7"/>
<evidence type="ECO:0000256" key="5">
    <source>
        <dbReference type="ARBA" id="ARBA00023002"/>
    </source>
</evidence>
<evidence type="ECO:0000313" key="10">
    <source>
        <dbReference type="EMBL" id="BAM46725.1"/>
    </source>
</evidence>
<dbReference type="PROSITE" id="PS00069">
    <property type="entry name" value="G6P_DEHYDROGENASE"/>
    <property type="match status" value="1"/>
</dbReference>
<comment type="similarity">
    <text evidence="2 7">Belongs to the glucose-6-phosphate dehydrogenase family.</text>
</comment>
<name>K0IW89_AMPXN</name>
<evidence type="ECO:0000313" key="11">
    <source>
        <dbReference type="Proteomes" id="UP000006294"/>
    </source>
</evidence>
<feature type="binding site" evidence="7">
    <location>
        <position position="342"/>
    </location>
    <ligand>
        <name>substrate</name>
    </ligand>
</feature>
<dbReference type="Pfam" id="PF00479">
    <property type="entry name" value="G6PD_N"/>
    <property type="match status" value="1"/>
</dbReference>
<reference evidence="10 11" key="1">
    <citation type="submission" date="2011-01" db="EMBL/GenBank/DDBJ databases">
        <title>Whole genome sequence of Amphibacillus xylinus NBRC 15112.</title>
        <authorList>
            <person name="Nakazawa H."/>
            <person name="Katano Y."/>
            <person name="Nakamura S."/>
            <person name="Sasagawa M."/>
            <person name="Fukada J."/>
            <person name="Arai T."/>
            <person name="Sasakura N."/>
            <person name="Mochizuki D."/>
            <person name="Hosoyama A."/>
            <person name="Harada K."/>
            <person name="Horikawa H."/>
            <person name="Kato Y."/>
            <person name="Harada T."/>
            <person name="Sasaki K."/>
            <person name="Sekiguchi M."/>
            <person name="Hodoyama M."/>
            <person name="Nishiko R."/>
            <person name="Narita H."/>
            <person name="Hanamaki A."/>
            <person name="Hata C."/>
            <person name="Konno Y."/>
            <person name="Niimura Y."/>
            <person name="Yamazaki S."/>
            <person name="Fujita N."/>
        </authorList>
    </citation>
    <scope>NUCLEOTIDE SEQUENCE [LARGE SCALE GENOMIC DNA]</scope>
    <source>
        <strain evidence="11">ATCC 51415 / DSM 6626 / JCM 7361 / LMG 17667 / NBRC 15112 / Ep01</strain>
    </source>
</reference>
<feature type="active site" description="Proton acceptor" evidence="7">
    <location>
        <position position="242"/>
    </location>
</feature>
<dbReference type="eggNOG" id="COG0364">
    <property type="taxonomic scope" value="Bacteria"/>
</dbReference>
<dbReference type="AlphaFoldDB" id="K0IW89"/>
<feature type="binding site" evidence="7">
    <location>
        <position position="48"/>
    </location>
    <ligand>
        <name>NADP(+)</name>
        <dbReference type="ChEBI" id="CHEBI:58349"/>
    </ligand>
</feature>
<dbReference type="InterPro" id="IPR001282">
    <property type="entry name" value="G6P_DH"/>
</dbReference>
<feature type="domain" description="Glucose-6-phosphate dehydrogenase C-terminal" evidence="9">
    <location>
        <begin position="192"/>
        <end position="487"/>
    </location>
</feature>
<dbReference type="HAMAP" id="MF_00966">
    <property type="entry name" value="G6PD"/>
    <property type="match status" value="1"/>
</dbReference>
<dbReference type="InterPro" id="IPR019796">
    <property type="entry name" value="G6P_DH_AS"/>
</dbReference>
<dbReference type="Pfam" id="PF02781">
    <property type="entry name" value="G6PD_C"/>
    <property type="match status" value="1"/>
</dbReference>
<dbReference type="KEGG" id="axl:AXY_05930"/>
<dbReference type="PATRIC" id="fig|698758.3.peg.595"/>
<keyword evidence="4 7" id="KW-0521">NADP</keyword>
<evidence type="ECO:0000256" key="7">
    <source>
        <dbReference type="HAMAP-Rule" id="MF_00966"/>
    </source>
</evidence>
<feature type="binding site" evidence="7">
    <location>
        <position position="184"/>
    </location>
    <ligand>
        <name>substrate</name>
    </ligand>
</feature>
<dbReference type="GO" id="GO:0009051">
    <property type="term" value="P:pentose-phosphate shunt, oxidative branch"/>
    <property type="evidence" value="ECO:0007669"/>
    <property type="project" value="TreeGrafter"/>
</dbReference>
<dbReference type="PIRSF" id="PIRSF000110">
    <property type="entry name" value="G6PD"/>
    <property type="match status" value="1"/>
</dbReference>
<feature type="binding site" evidence="7">
    <location>
        <position position="150"/>
    </location>
    <ligand>
        <name>NADP(+)</name>
        <dbReference type="ChEBI" id="CHEBI:58349"/>
    </ligand>
</feature>
<dbReference type="Proteomes" id="UP000006294">
    <property type="component" value="Chromosome"/>
</dbReference>
<accession>K0IW89</accession>
<keyword evidence="6 7" id="KW-0119">Carbohydrate metabolism</keyword>
<dbReference type="PANTHER" id="PTHR23429:SF0">
    <property type="entry name" value="GLUCOSE-6-PHOSPHATE 1-DEHYDROGENASE"/>
    <property type="match status" value="1"/>
</dbReference>
<dbReference type="GO" id="GO:0006006">
    <property type="term" value="P:glucose metabolic process"/>
    <property type="evidence" value="ECO:0007669"/>
    <property type="project" value="UniProtKB-KW"/>
</dbReference>
<dbReference type="SUPFAM" id="SSF51735">
    <property type="entry name" value="NAD(P)-binding Rossmann-fold domains"/>
    <property type="match status" value="1"/>
</dbReference>
<dbReference type="PRINTS" id="PR00079">
    <property type="entry name" value="G6PDHDRGNASE"/>
</dbReference>
<dbReference type="NCBIfam" id="TIGR00871">
    <property type="entry name" value="zwf"/>
    <property type="match status" value="1"/>
</dbReference>
<evidence type="ECO:0000256" key="1">
    <source>
        <dbReference type="ARBA" id="ARBA00004937"/>
    </source>
</evidence>
<keyword evidence="5 7" id="KW-0560">Oxidoreductase</keyword>
<dbReference type="GO" id="GO:0004345">
    <property type="term" value="F:glucose-6-phosphate dehydrogenase activity"/>
    <property type="evidence" value="ECO:0007669"/>
    <property type="project" value="UniProtKB-UniRule"/>
</dbReference>
<feature type="binding site" evidence="7">
    <location>
        <position position="237"/>
    </location>
    <ligand>
        <name>substrate</name>
    </ligand>
</feature>
<dbReference type="InterPro" id="IPR036291">
    <property type="entry name" value="NAD(P)-bd_dom_sf"/>
</dbReference>
<feature type="domain" description="Glucose-6-phosphate dehydrogenase NAD-binding" evidence="8">
    <location>
        <begin position="11"/>
        <end position="189"/>
    </location>
</feature>
<evidence type="ECO:0000256" key="3">
    <source>
        <dbReference type="ARBA" id="ARBA00022526"/>
    </source>
</evidence>
<dbReference type="OrthoDB" id="9802739at2"/>
<dbReference type="GO" id="GO:0050661">
    <property type="term" value="F:NADP binding"/>
    <property type="evidence" value="ECO:0007669"/>
    <property type="project" value="UniProtKB-UniRule"/>
</dbReference>
<protein>
    <recommendedName>
        <fullName evidence="7">Glucose-6-phosphate 1-dehydrogenase</fullName>
        <shortName evidence="7">G6PD</shortName>
        <ecNumber evidence="7">1.1.1.49</ecNumber>
    </recommendedName>
</protein>
<organism evidence="10 11">
    <name type="scientific">Amphibacillus xylanus (strain ATCC 51415 / DSM 6626 / JCM 7361 / LMG 17667 / NBRC 15112 / Ep01)</name>
    <dbReference type="NCBI Taxonomy" id="698758"/>
    <lineage>
        <taxon>Bacteria</taxon>
        <taxon>Bacillati</taxon>
        <taxon>Bacillota</taxon>
        <taxon>Bacilli</taxon>
        <taxon>Bacillales</taxon>
        <taxon>Bacillaceae</taxon>
        <taxon>Amphibacillus</taxon>
    </lineage>
</organism>
<comment type="caution">
    <text evidence="7">Lacks conserved residue(s) required for the propagation of feature annotation.</text>
</comment>
<gene>
    <name evidence="7 10" type="primary">zwf</name>
    <name evidence="10" type="ordered locus">AXY_05930</name>
</gene>
<dbReference type="InterPro" id="IPR022675">
    <property type="entry name" value="G6P_DH_C"/>
</dbReference>
<evidence type="ECO:0000259" key="8">
    <source>
        <dbReference type="Pfam" id="PF00479"/>
    </source>
</evidence>
<evidence type="ECO:0000256" key="4">
    <source>
        <dbReference type="ARBA" id="ARBA00022857"/>
    </source>
</evidence>
<dbReference type="PANTHER" id="PTHR23429">
    <property type="entry name" value="GLUCOSE-6-PHOSPHATE 1-DEHYDROGENASE G6PD"/>
    <property type="match status" value="1"/>
</dbReference>
<evidence type="ECO:0000256" key="6">
    <source>
        <dbReference type="ARBA" id="ARBA00023277"/>
    </source>
</evidence>
<dbReference type="HOGENOM" id="CLU_013524_5_0_9"/>
<feature type="binding site" evidence="7">
    <location>
        <position position="180"/>
    </location>
    <ligand>
        <name>substrate</name>
    </ligand>
</feature>
<proteinExistence type="inferred from homology"/>
<dbReference type="SUPFAM" id="SSF55347">
    <property type="entry name" value="Glyceraldehyde-3-phosphate dehydrogenase-like, C-terminal domain"/>
    <property type="match status" value="1"/>
</dbReference>